<feature type="transmembrane region" description="Helical" evidence="3">
    <location>
        <begin position="558"/>
        <end position="582"/>
    </location>
</feature>
<feature type="transmembrane region" description="Helical" evidence="3">
    <location>
        <begin position="9"/>
        <end position="27"/>
    </location>
</feature>
<feature type="region of interest" description="Disordered" evidence="2">
    <location>
        <begin position="133"/>
        <end position="171"/>
    </location>
</feature>
<sequence>MSAAVVKSSIVFSVGVLTLIALFIPYITKRASQIRSTLDVHLEQFDLLESEVWDGLREARNSSYFYSKRQVQYLRCHCNTPNHCPPGPPGRSGSPGMDGLPGKPGRPGEPGRYGVIPEEYTMRISGCRVCPMGPKGATGPSGRKGDSGRAGYPGPQGREGKKGIPGPVGLKGASGRIGALGQVGPPGLPGIEGFSRVKGPPGRPGIPGEPGPKGQVGRPGIPGKNGPPGLKGDVGWRGKDGNQGREGPPGPPGSIGLHGADAQHTWHNDPIGVSSKLLALRCNAMMHADGLFSKDQLILIGSLLFALSASTFLWYFYVAIAVCRLMRSHPSFILIGSHAIADLWTMMQYVWLSLDIIVDNRFSLSYQMATMLYNFGWYPGLFHFMVLAFNRAHIVIDPVKHEKFWTKRIAVTFALLSWLVGCALSIVFSYVLKAEGRSYYIYVPVNFAKRHGDSFEERLLLFVELAINAATLLPSIVAYVISIGYSIQLSCRHCFGKAVDQITLFSIRKKTPSQSGVLKWSVQQRLWIICIFNLIPSALHVFFITYKPVEIADGTVALFRSFFGLFATMIPSVLLPLFSTLVRRNLPFFPRKVITTTVSPFTISENSSRLRTRTTAR</sequence>
<evidence type="ECO:0000256" key="3">
    <source>
        <dbReference type="SAM" id="Phobius"/>
    </source>
</evidence>
<evidence type="ECO:0000256" key="1">
    <source>
        <dbReference type="ARBA" id="ARBA00022737"/>
    </source>
</evidence>
<proteinExistence type="predicted"/>
<feature type="transmembrane region" description="Helical" evidence="3">
    <location>
        <begin position="371"/>
        <end position="389"/>
    </location>
</feature>
<dbReference type="PANTHER" id="PTHR24637">
    <property type="entry name" value="COLLAGEN"/>
    <property type="match status" value="1"/>
</dbReference>
<keyword evidence="5" id="KW-1185">Reference proteome</keyword>
<organism evidence="4 5">
    <name type="scientific">Steinernema hermaphroditum</name>
    <dbReference type="NCBI Taxonomy" id="289476"/>
    <lineage>
        <taxon>Eukaryota</taxon>
        <taxon>Metazoa</taxon>
        <taxon>Ecdysozoa</taxon>
        <taxon>Nematoda</taxon>
        <taxon>Chromadorea</taxon>
        <taxon>Rhabditida</taxon>
        <taxon>Tylenchina</taxon>
        <taxon>Panagrolaimomorpha</taxon>
        <taxon>Strongyloidoidea</taxon>
        <taxon>Steinernematidae</taxon>
        <taxon>Steinernema</taxon>
    </lineage>
</organism>
<feature type="region of interest" description="Disordered" evidence="2">
    <location>
        <begin position="87"/>
        <end position="113"/>
    </location>
</feature>
<feature type="transmembrane region" description="Helical" evidence="3">
    <location>
        <begin position="409"/>
        <end position="432"/>
    </location>
</feature>
<feature type="compositionally biased region" description="Low complexity" evidence="2">
    <location>
        <begin position="91"/>
        <end position="103"/>
    </location>
</feature>
<evidence type="ECO:0000256" key="2">
    <source>
        <dbReference type="SAM" id="MobiDB-lite"/>
    </source>
</evidence>
<protein>
    <recommendedName>
        <fullName evidence="6">G-protein coupled receptors family 1 profile domain-containing protein</fullName>
    </recommendedName>
</protein>
<feature type="transmembrane region" description="Helical" evidence="3">
    <location>
        <begin position="526"/>
        <end position="546"/>
    </location>
</feature>
<accession>A0AA39HFP4</accession>
<dbReference type="Gene3D" id="1.20.1070.10">
    <property type="entry name" value="Rhodopsin 7-helix transmembrane proteins"/>
    <property type="match status" value="1"/>
</dbReference>
<name>A0AA39HFP4_9BILA</name>
<dbReference type="EMBL" id="JAUCMV010000004">
    <property type="protein sequence ID" value="KAK0405008.1"/>
    <property type="molecule type" value="Genomic_DNA"/>
</dbReference>
<keyword evidence="1" id="KW-0677">Repeat</keyword>
<dbReference type="InterPro" id="IPR008160">
    <property type="entry name" value="Collagen"/>
</dbReference>
<feature type="region of interest" description="Disordered" evidence="2">
    <location>
        <begin position="192"/>
        <end position="261"/>
    </location>
</feature>
<dbReference type="Proteomes" id="UP001175271">
    <property type="component" value="Unassembled WGS sequence"/>
</dbReference>
<feature type="compositionally biased region" description="Pro residues" evidence="2">
    <location>
        <begin position="201"/>
        <end position="210"/>
    </location>
</feature>
<feature type="transmembrane region" description="Helical" evidence="3">
    <location>
        <begin position="465"/>
        <end position="487"/>
    </location>
</feature>
<evidence type="ECO:0000313" key="4">
    <source>
        <dbReference type="EMBL" id="KAK0405008.1"/>
    </source>
</evidence>
<keyword evidence="3" id="KW-0472">Membrane</keyword>
<dbReference type="CDD" id="cd00637">
    <property type="entry name" value="7tm_classA_rhodopsin-like"/>
    <property type="match status" value="1"/>
</dbReference>
<evidence type="ECO:0000313" key="5">
    <source>
        <dbReference type="Proteomes" id="UP001175271"/>
    </source>
</evidence>
<keyword evidence="3" id="KW-1133">Transmembrane helix</keyword>
<dbReference type="Pfam" id="PF01391">
    <property type="entry name" value="Collagen"/>
    <property type="match status" value="2"/>
</dbReference>
<reference evidence="4" key="1">
    <citation type="submission" date="2023-06" db="EMBL/GenBank/DDBJ databases">
        <title>Genomic analysis of the entomopathogenic nematode Steinernema hermaphroditum.</title>
        <authorList>
            <person name="Schwarz E.M."/>
            <person name="Heppert J.K."/>
            <person name="Baniya A."/>
            <person name="Schwartz H.T."/>
            <person name="Tan C.-H."/>
            <person name="Antoshechkin I."/>
            <person name="Sternberg P.W."/>
            <person name="Goodrich-Blair H."/>
            <person name="Dillman A.R."/>
        </authorList>
    </citation>
    <scope>NUCLEOTIDE SEQUENCE</scope>
    <source>
        <strain evidence="4">PS9179</strain>
        <tissue evidence="4">Whole animal</tissue>
    </source>
</reference>
<evidence type="ECO:0008006" key="6">
    <source>
        <dbReference type="Google" id="ProtNLM"/>
    </source>
</evidence>
<dbReference type="SUPFAM" id="SSF81321">
    <property type="entry name" value="Family A G protein-coupled receptor-like"/>
    <property type="match status" value="1"/>
</dbReference>
<dbReference type="AlphaFoldDB" id="A0AA39HFP4"/>
<feature type="transmembrane region" description="Helical" evidence="3">
    <location>
        <begin position="332"/>
        <end position="351"/>
    </location>
</feature>
<feature type="compositionally biased region" description="Basic and acidic residues" evidence="2">
    <location>
        <begin position="234"/>
        <end position="243"/>
    </location>
</feature>
<gene>
    <name evidence="4" type="ORF">QR680_017756</name>
</gene>
<keyword evidence="3" id="KW-0812">Transmembrane</keyword>
<feature type="transmembrane region" description="Helical" evidence="3">
    <location>
        <begin position="297"/>
        <end position="320"/>
    </location>
</feature>
<comment type="caution">
    <text evidence="4">The sequence shown here is derived from an EMBL/GenBank/DDBJ whole genome shotgun (WGS) entry which is preliminary data.</text>
</comment>